<name>A4J418_DESRM</name>
<dbReference type="Proteomes" id="UP000001556">
    <property type="component" value="Chromosome"/>
</dbReference>
<proteinExistence type="inferred from homology"/>
<dbReference type="OrthoDB" id="9799663at2"/>
<evidence type="ECO:0000256" key="5">
    <source>
        <dbReference type="ARBA" id="ARBA00046337"/>
    </source>
</evidence>
<evidence type="ECO:0000256" key="4">
    <source>
        <dbReference type="ARBA" id="ARBA00023163"/>
    </source>
</evidence>
<accession>A4J418</accession>
<dbReference type="PANTHER" id="PTHR42756">
    <property type="entry name" value="TRANSCRIPTIONAL REGULATOR, MARR"/>
    <property type="match status" value="1"/>
</dbReference>
<dbReference type="InterPro" id="IPR055166">
    <property type="entry name" value="Transc_reg_Sar_Rot_HTH"/>
</dbReference>
<evidence type="ECO:0000259" key="8">
    <source>
        <dbReference type="PROSITE" id="PS50995"/>
    </source>
</evidence>
<keyword evidence="3" id="KW-0238">DNA-binding</keyword>
<dbReference type="EMBL" id="CP000612">
    <property type="protein sequence ID" value="ABO49821.1"/>
    <property type="molecule type" value="Genomic_DNA"/>
</dbReference>
<dbReference type="PANTHER" id="PTHR42756:SF1">
    <property type="entry name" value="TRANSCRIPTIONAL REPRESSOR OF EMRAB OPERON"/>
    <property type="match status" value="1"/>
</dbReference>
<dbReference type="PROSITE" id="PS50995">
    <property type="entry name" value="HTH_MARR_2"/>
    <property type="match status" value="1"/>
</dbReference>
<dbReference type="GO" id="GO:0003700">
    <property type="term" value="F:DNA-binding transcription factor activity"/>
    <property type="evidence" value="ECO:0007669"/>
    <property type="project" value="InterPro"/>
</dbReference>
<comment type="similarity">
    <text evidence="5">Belongs to the SarZ family.</text>
</comment>
<dbReference type="RefSeq" id="WP_011877644.1">
    <property type="nucleotide sequence ID" value="NC_009253.1"/>
</dbReference>
<organism evidence="9 10">
    <name type="scientific">Desulforamulus reducens (strain ATCC BAA-1160 / DSM 100696 / MI-1)</name>
    <name type="common">Desulfotomaculum reducens</name>
    <dbReference type="NCBI Taxonomy" id="349161"/>
    <lineage>
        <taxon>Bacteria</taxon>
        <taxon>Bacillati</taxon>
        <taxon>Bacillota</taxon>
        <taxon>Clostridia</taxon>
        <taxon>Eubacteriales</taxon>
        <taxon>Peptococcaceae</taxon>
        <taxon>Desulforamulus</taxon>
    </lineage>
</organism>
<dbReference type="SUPFAM" id="SSF46785">
    <property type="entry name" value="Winged helix' DNA-binding domain"/>
    <property type="match status" value="1"/>
</dbReference>
<feature type="domain" description="HTH marR-type" evidence="8">
    <location>
        <begin position="28"/>
        <end position="162"/>
    </location>
</feature>
<dbReference type="InterPro" id="IPR000835">
    <property type="entry name" value="HTH_MarR-typ"/>
</dbReference>
<comment type="subcellular location">
    <subcellularLocation>
        <location evidence="1">Cytoplasm</location>
    </subcellularLocation>
</comment>
<keyword evidence="4" id="KW-0804">Transcription</keyword>
<reference evidence="9 10" key="1">
    <citation type="submission" date="2007-03" db="EMBL/GenBank/DDBJ databases">
        <title>Complete sequence of Desulfotomaculum reducens MI-1.</title>
        <authorList>
            <consortium name="US DOE Joint Genome Institute"/>
            <person name="Copeland A."/>
            <person name="Lucas S."/>
            <person name="Lapidus A."/>
            <person name="Barry K."/>
            <person name="Detter J.C."/>
            <person name="Glavina del Rio T."/>
            <person name="Hammon N."/>
            <person name="Israni S."/>
            <person name="Dalin E."/>
            <person name="Tice H."/>
            <person name="Pitluck S."/>
            <person name="Sims D."/>
            <person name="Brettin T."/>
            <person name="Bruce D."/>
            <person name="Han C."/>
            <person name="Tapia R."/>
            <person name="Schmutz J."/>
            <person name="Larimer F."/>
            <person name="Land M."/>
            <person name="Hauser L."/>
            <person name="Kyrpides N."/>
            <person name="Kim E."/>
            <person name="Tebo B.M."/>
            <person name="Richardson P."/>
        </authorList>
    </citation>
    <scope>NUCLEOTIDE SEQUENCE [LARGE SCALE GENOMIC DNA]</scope>
    <source>
        <strain evidence="9 10">MI-1</strain>
    </source>
</reference>
<sequence>MSIEKSVKDILKDKGGDFDLGFDTFKIEDTFGFIINRSAIVIRRRLAKMLKEAGYDITPEEFSLLSRLWEEDGIQQTILTEKTLKDKTRVTRLLNSLIKKFYVSKKTDEADRRNYIIYLTEEGYAIKADIVKIFKKIMENASEDIDQGEINVTKKVLRKISQNLNDID</sequence>
<dbReference type="GO" id="GO:0003677">
    <property type="term" value="F:DNA binding"/>
    <property type="evidence" value="ECO:0007669"/>
    <property type="project" value="UniProtKB-KW"/>
</dbReference>
<evidence type="ECO:0000313" key="9">
    <source>
        <dbReference type="EMBL" id="ABO49821.1"/>
    </source>
</evidence>
<dbReference type="HOGENOM" id="CLU_083287_18_6_9"/>
<dbReference type="InterPro" id="IPR036388">
    <property type="entry name" value="WH-like_DNA-bd_sf"/>
</dbReference>
<dbReference type="Gene3D" id="1.10.10.10">
    <property type="entry name" value="Winged helix-like DNA-binding domain superfamily/Winged helix DNA-binding domain"/>
    <property type="match status" value="1"/>
</dbReference>
<evidence type="ECO:0000256" key="6">
    <source>
        <dbReference type="ARBA" id="ARBA00047188"/>
    </source>
</evidence>
<dbReference type="AlphaFoldDB" id="A4J418"/>
<keyword evidence="10" id="KW-1185">Reference proteome</keyword>
<protein>
    <recommendedName>
        <fullName evidence="6">HTH-type transcriptional regulator SarZ</fullName>
    </recommendedName>
    <alternativeName>
        <fullName evidence="7">Staphylococcal accessory regulator Z</fullName>
    </alternativeName>
</protein>
<evidence type="ECO:0000313" key="10">
    <source>
        <dbReference type="Proteomes" id="UP000001556"/>
    </source>
</evidence>
<evidence type="ECO:0000256" key="2">
    <source>
        <dbReference type="ARBA" id="ARBA00023015"/>
    </source>
</evidence>
<dbReference type="STRING" id="349161.Dred_1287"/>
<gene>
    <name evidence="9" type="ordered locus">Dred_1287</name>
</gene>
<dbReference type="Pfam" id="PF22381">
    <property type="entry name" value="Staph_reg_Sar_Rot"/>
    <property type="match status" value="1"/>
</dbReference>
<evidence type="ECO:0000256" key="1">
    <source>
        <dbReference type="ARBA" id="ARBA00004496"/>
    </source>
</evidence>
<evidence type="ECO:0000256" key="7">
    <source>
        <dbReference type="ARBA" id="ARBA00047207"/>
    </source>
</evidence>
<dbReference type="SMART" id="SM00347">
    <property type="entry name" value="HTH_MARR"/>
    <property type="match status" value="1"/>
</dbReference>
<dbReference type="KEGG" id="drm:Dred_1287"/>
<dbReference type="GO" id="GO:0005737">
    <property type="term" value="C:cytoplasm"/>
    <property type="evidence" value="ECO:0007669"/>
    <property type="project" value="UniProtKB-SubCell"/>
</dbReference>
<keyword evidence="2" id="KW-0805">Transcription regulation</keyword>
<dbReference type="InterPro" id="IPR036390">
    <property type="entry name" value="WH_DNA-bd_sf"/>
</dbReference>
<dbReference type="eggNOG" id="COG1846">
    <property type="taxonomic scope" value="Bacteria"/>
</dbReference>
<evidence type="ECO:0000256" key="3">
    <source>
        <dbReference type="ARBA" id="ARBA00023125"/>
    </source>
</evidence>